<feature type="domain" description="RRM" evidence="6">
    <location>
        <begin position="436"/>
        <end position="508"/>
    </location>
</feature>
<dbReference type="EMBL" id="JAKOGI010000370">
    <property type="protein sequence ID" value="KAJ8436002.1"/>
    <property type="molecule type" value="Genomic_DNA"/>
</dbReference>
<feature type="compositionally biased region" description="Basic and acidic residues" evidence="5">
    <location>
        <begin position="36"/>
        <end position="46"/>
    </location>
</feature>
<keyword evidence="3" id="KW-0479">Metal-binding</keyword>
<dbReference type="SMART" id="SM00360">
    <property type="entry name" value="RRM"/>
    <property type="match status" value="2"/>
</dbReference>
<dbReference type="Proteomes" id="UP001153076">
    <property type="component" value="Unassembled WGS sequence"/>
</dbReference>
<gene>
    <name evidence="8" type="ORF">Cgig2_007660</name>
</gene>
<dbReference type="Gene3D" id="3.30.70.330">
    <property type="match status" value="2"/>
</dbReference>
<evidence type="ECO:0008006" key="10">
    <source>
        <dbReference type="Google" id="ProtNLM"/>
    </source>
</evidence>
<proteinExistence type="predicted"/>
<dbReference type="FunFam" id="3.30.70.330:FF:000719">
    <property type="entry name" value="Predicted protein"/>
    <property type="match status" value="1"/>
</dbReference>
<dbReference type="CDD" id="cd12257">
    <property type="entry name" value="RRM1_RBM26_like"/>
    <property type="match status" value="1"/>
</dbReference>
<dbReference type="GO" id="GO:0003723">
    <property type="term" value="F:RNA binding"/>
    <property type="evidence" value="ECO:0007669"/>
    <property type="project" value="UniProtKB-UniRule"/>
</dbReference>
<organism evidence="8 9">
    <name type="scientific">Carnegiea gigantea</name>
    <dbReference type="NCBI Taxonomy" id="171969"/>
    <lineage>
        <taxon>Eukaryota</taxon>
        <taxon>Viridiplantae</taxon>
        <taxon>Streptophyta</taxon>
        <taxon>Embryophyta</taxon>
        <taxon>Tracheophyta</taxon>
        <taxon>Spermatophyta</taxon>
        <taxon>Magnoliopsida</taxon>
        <taxon>eudicotyledons</taxon>
        <taxon>Gunneridae</taxon>
        <taxon>Pentapetalae</taxon>
        <taxon>Caryophyllales</taxon>
        <taxon>Cactineae</taxon>
        <taxon>Cactaceae</taxon>
        <taxon>Cactoideae</taxon>
        <taxon>Echinocereeae</taxon>
        <taxon>Carnegiea</taxon>
    </lineage>
</organism>
<dbReference type="InterPro" id="IPR000571">
    <property type="entry name" value="Znf_CCCH"/>
</dbReference>
<feature type="compositionally biased region" description="Basic and acidic residues" evidence="5">
    <location>
        <begin position="73"/>
        <end position="85"/>
    </location>
</feature>
<keyword evidence="3" id="KW-0862">Zinc</keyword>
<evidence type="ECO:0000259" key="7">
    <source>
        <dbReference type="PROSITE" id="PS50103"/>
    </source>
</evidence>
<evidence type="ECO:0000313" key="9">
    <source>
        <dbReference type="Proteomes" id="UP001153076"/>
    </source>
</evidence>
<dbReference type="InterPro" id="IPR012677">
    <property type="entry name" value="Nucleotide-bd_a/b_plait_sf"/>
</dbReference>
<accession>A0A9Q1QBH0</accession>
<keyword evidence="9" id="KW-1185">Reference proteome</keyword>
<evidence type="ECO:0000259" key="6">
    <source>
        <dbReference type="PROSITE" id="PS50102"/>
    </source>
</evidence>
<dbReference type="PROSITE" id="PS50102">
    <property type="entry name" value="RRM"/>
    <property type="match status" value="1"/>
</dbReference>
<feature type="region of interest" description="Disordered" evidence="5">
    <location>
        <begin position="393"/>
        <end position="430"/>
    </location>
</feature>
<evidence type="ECO:0000256" key="5">
    <source>
        <dbReference type="SAM" id="MobiDB-lite"/>
    </source>
</evidence>
<keyword evidence="3" id="KW-0863">Zinc-finger</keyword>
<dbReference type="AlphaFoldDB" id="A0A9Q1QBH0"/>
<dbReference type="PANTHER" id="PTHR14398:SF0">
    <property type="entry name" value="ZINC FINGER PROTEIN SWM"/>
    <property type="match status" value="1"/>
</dbReference>
<evidence type="ECO:0000256" key="3">
    <source>
        <dbReference type="PROSITE-ProRule" id="PRU00723"/>
    </source>
</evidence>
<dbReference type="InterPro" id="IPR000504">
    <property type="entry name" value="RRM_dom"/>
</dbReference>
<feature type="compositionally biased region" description="Polar residues" evidence="5">
    <location>
        <begin position="403"/>
        <end position="430"/>
    </location>
</feature>
<dbReference type="InterPro" id="IPR035979">
    <property type="entry name" value="RBD_domain_sf"/>
</dbReference>
<evidence type="ECO:0000256" key="2">
    <source>
        <dbReference type="PROSITE-ProRule" id="PRU00176"/>
    </source>
</evidence>
<keyword evidence="4" id="KW-0175">Coiled coil</keyword>
<feature type="coiled-coil region" evidence="4">
    <location>
        <begin position="585"/>
        <end position="623"/>
    </location>
</feature>
<dbReference type="OrthoDB" id="443401at2759"/>
<evidence type="ECO:0000256" key="1">
    <source>
        <dbReference type="ARBA" id="ARBA00022884"/>
    </source>
</evidence>
<feature type="region of interest" description="Disordered" evidence="5">
    <location>
        <begin position="527"/>
        <end position="563"/>
    </location>
</feature>
<dbReference type="InterPro" id="IPR045137">
    <property type="entry name" value="RBM26/27"/>
</dbReference>
<feature type="compositionally biased region" description="Basic and acidic residues" evidence="5">
    <location>
        <begin position="900"/>
        <end position="912"/>
    </location>
</feature>
<keyword evidence="1 2" id="KW-0694">RNA-binding</keyword>
<dbReference type="PANTHER" id="PTHR14398">
    <property type="entry name" value="RNA RECOGNITION RRM/RNP DOMAIN"/>
    <property type="match status" value="1"/>
</dbReference>
<feature type="compositionally biased region" description="Polar residues" evidence="5">
    <location>
        <begin position="61"/>
        <end position="72"/>
    </location>
</feature>
<feature type="zinc finger region" description="C3H1-type" evidence="3">
    <location>
        <begin position="187"/>
        <end position="215"/>
    </location>
</feature>
<evidence type="ECO:0000313" key="8">
    <source>
        <dbReference type="EMBL" id="KAJ8436002.1"/>
    </source>
</evidence>
<comment type="caution">
    <text evidence="8">The sequence shown here is derived from an EMBL/GenBank/DDBJ whole genome shotgun (WGS) entry which is preliminary data.</text>
</comment>
<reference evidence="8" key="1">
    <citation type="submission" date="2022-04" db="EMBL/GenBank/DDBJ databases">
        <title>Carnegiea gigantea Genome sequencing and assembly v2.</title>
        <authorList>
            <person name="Copetti D."/>
            <person name="Sanderson M.J."/>
            <person name="Burquez A."/>
            <person name="Wojciechowski M.F."/>
        </authorList>
    </citation>
    <scope>NUCLEOTIDE SEQUENCE</scope>
    <source>
        <strain evidence="8">SGP5-SGP5p</strain>
        <tissue evidence="8">Aerial part</tissue>
    </source>
</reference>
<dbReference type="PROSITE" id="PS50103">
    <property type="entry name" value="ZF_C3H1"/>
    <property type="match status" value="1"/>
</dbReference>
<feature type="compositionally biased region" description="Basic and acidic residues" evidence="5">
    <location>
        <begin position="941"/>
        <end position="953"/>
    </location>
</feature>
<dbReference type="Pfam" id="PF00076">
    <property type="entry name" value="RRM_1"/>
    <property type="match status" value="1"/>
</dbReference>
<name>A0A9Q1QBH0_9CARY</name>
<feature type="compositionally biased region" description="Acidic residues" evidence="5">
    <location>
        <begin position="13"/>
        <end position="25"/>
    </location>
</feature>
<evidence type="ECO:0000256" key="4">
    <source>
        <dbReference type="SAM" id="Coils"/>
    </source>
</evidence>
<protein>
    <recommendedName>
        <fullName evidence="10">Zinc finger CCCH domain-containing protein 41</fullName>
    </recommendedName>
</protein>
<feature type="domain" description="C3H1-type" evidence="7">
    <location>
        <begin position="187"/>
        <end position="215"/>
    </location>
</feature>
<feature type="region of interest" description="Disordered" evidence="5">
    <location>
        <begin position="1"/>
        <end position="85"/>
    </location>
</feature>
<dbReference type="SUPFAM" id="SSF54928">
    <property type="entry name" value="RNA-binding domain, RBD"/>
    <property type="match status" value="2"/>
</dbReference>
<dbReference type="GO" id="GO:0008270">
    <property type="term" value="F:zinc ion binding"/>
    <property type="evidence" value="ECO:0007669"/>
    <property type="project" value="UniProtKB-KW"/>
</dbReference>
<feature type="compositionally biased region" description="Polar residues" evidence="5">
    <location>
        <begin position="527"/>
        <end position="539"/>
    </location>
</feature>
<sequence length="953" mass="103204">MSGGLSPPNSASDPEEKEISDDDDDDRNHKHRRREARSQSLERDSLEQSLTQPYRKRNRSFENGQNDTQSHYNLDRDFPKFDKRRPTGVNFSRFFGEHGPGRGRGRDFQRDSRFGSIDVASQMAHPGSIRSALFPGRGLPNVSNGPSASWNGFGLIPAIPNGAIDAINPLGLPGMLRPQLNPPLNMGIQRQRCRDFEERGFCLRGDMCPMEHGVNRIVVEDVQSLSQFNLPVSVPSAHLMGTSPGGGFVPSVSSNTMINNRVLHTRASKSAVDDDALSLDGTFSGAINATGADVYDPDQPLWTNDVHDTSAPILGLQPSNNYESESLVDGDLSDRLVRSSGAAIGSQSTSSSVWGRLNSSKNKMELKEKFDSSTKPLGLGYTENRSKEILEASAGAQGASHPGKQNNVGPKTVGSTSKVQNDIGSNVRKPTQKAQRTLFVNCIPLKDNKKENLLSHFKKFGEVIDIYIPANSERAFVQFSKREEAERALKAPDAVMGSRFIKLWWANRDSIADEGLSGGNSVSLTTRNVPTASGSTHPVVTNKGKDNPQCPTSKGIVPKPADSLVSVGNDSKPISMNGPKALPPVQKKMENLELLKEELRKKQEMLEQKRNEFRRQLDKLAKQDLGIRHRNLTAGPLSLATGIKSEVQAGQAIKRQKVEMSTDTIKAGQSADAVVSGSSGQAEMLVDKVPKVESTASPRSKPNSTVAFHDPLSSKHAARPMANSGAPFYVNRYKLDNRPTSFRIHGPLPAALADVAAIRDHFSLYGEISNVEIDELGEDDCPGASDISEAMRKCSARISFATRDSAERAFLKGKSWHGHNLKFMWVTSSIPCSSRSSGESSSATKGALMAEVQSAEKATHDNCHNALDATKSSSSPCKSLNEHSGDSSRSGGKGSSPADAEGRSGFEAESPDKSANFIPLEADEPENRDSEEQEEAGGDGKQPDEDSKASPQR</sequence>
<feature type="region of interest" description="Disordered" evidence="5">
    <location>
        <begin position="835"/>
        <end position="953"/>
    </location>
</feature>
<dbReference type="SMART" id="SM00356">
    <property type="entry name" value="ZnF_C3H1"/>
    <property type="match status" value="1"/>
</dbReference>
<dbReference type="GO" id="GO:0005634">
    <property type="term" value="C:nucleus"/>
    <property type="evidence" value="ECO:0007669"/>
    <property type="project" value="TreeGrafter"/>
</dbReference>